<dbReference type="InterPro" id="IPR006994">
    <property type="entry name" value="TCF25/Rqc1"/>
</dbReference>
<keyword evidence="3" id="KW-1185">Reference proteome</keyword>
<gene>
    <name evidence="2" type="ORF">D9613_011264</name>
</gene>
<feature type="region of interest" description="Disordered" evidence="1">
    <location>
        <begin position="751"/>
        <end position="783"/>
    </location>
</feature>
<dbReference type="GO" id="GO:1990116">
    <property type="term" value="P:ribosome-associated ubiquitin-dependent protein catabolic process"/>
    <property type="evidence" value="ECO:0007669"/>
    <property type="project" value="TreeGrafter"/>
</dbReference>
<reference evidence="2 3" key="1">
    <citation type="submission" date="2019-12" db="EMBL/GenBank/DDBJ databases">
        <authorList>
            <person name="Floudas D."/>
            <person name="Bentzer J."/>
            <person name="Ahren D."/>
            <person name="Johansson T."/>
            <person name="Persson P."/>
            <person name="Tunlid A."/>
        </authorList>
    </citation>
    <scope>NUCLEOTIDE SEQUENCE [LARGE SCALE GENOMIC DNA]</scope>
    <source>
        <strain evidence="2 3">CBS 102.39</strain>
    </source>
</reference>
<feature type="compositionally biased region" description="Acidic residues" evidence="1">
    <location>
        <begin position="57"/>
        <end position="67"/>
    </location>
</feature>
<sequence>MPPRLNKRQQRELEELEALKQAKPVENQEESSEDEELVAGPSKPRIGGGFANLLAPEDSDDDDEEEEVSVKKSKKSKKKKKKPAEQSVPAEAPTPKESAKSTPRTSTPVAPVRNEKKALKKARAKEKKAANDELDKALAELSIQYPASQKISQAEAGKPSLADLLSVSLQHLDGEAEMRRFFGSRVVQANRTEGSSNRKKAPTVKSNLTRPQPTWWAAKGREGLSLRALTDGEVDELLKRHRWTPMQEKWWTVEYSKKYRSMTKAFMDAVLAGDPQGLWDLLGALPWHADTLLQISEVYRHRDEHAQAVDFIDRALFTYERAFIGAFTFTSGLNRLDFDYVENRPFFLAIHRQVVDLQRRGCVRTSFEFARLMYSLNPWSDPHGSLFHLDFLAIKAGMHQWLLDVYDNFESRRGQEDKKQNTRLDPSLLPGWAFSRALALHLSEESAKMKDYTASTLALKQAARDFPAVIPLMADKLDVSLPANIRSHRDFKIVTDAISLSTPVAILHLLSHLYTQRSSAIWKDHSAWFTATITEEFATLPTSLPVTERRQAFLTQYESKTLQYSVYRHIMVLETSYRRLFSFIPRQVLEAKSIECDPLPPLTALTRYDQQFFQGVDDLLSARRHRTRRERALDERRLAQMIPDAAFRQQMQAFFDANPHFAERFPGGILQFAQMAGQLPPDMLEDLMAIEAMNNQGNMPGQFGMAEGAGGDNMPGGHFDFGVVGDVPPLAGGAFGGPGAGAAGAVGAAAADADLDDSDSEAGSGIDREEEDSDEEDVSPMPRFVRNILGRFFGRNNAADAEGSSSDDNGDVDDAPPTRDDLGVD</sequence>
<comment type="caution">
    <text evidence="2">The sequence shown here is derived from an EMBL/GenBank/DDBJ whole genome shotgun (WGS) entry which is preliminary data.</text>
</comment>
<feature type="compositionally biased region" description="Basic and acidic residues" evidence="1">
    <location>
        <begin position="9"/>
        <end position="20"/>
    </location>
</feature>
<evidence type="ECO:0000313" key="2">
    <source>
        <dbReference type="EMBL" id="KAF4616132.1"/>
    </source>
</evidence>
<dbReference type="Proteomes" id="UP000521872">
    <property type="component" value="Unassembled WGS sequence"/>
</dbReference>
<feature type="compositionally biased region" description="Acidic residues" evidence="1">
    <location>
        <begin position="768"/>
        <end position="778"/>
    </location>
</feature>
<dbReference type="PANTHER" id="PTHR22684:SF0">
    <property type="entry name" value="RIBOSOME QUALITY CONTROL COMPLEX SUBUNIT TCF25"/>
    <property type="match status" value="1"/>
</dbReference>
<feature type="compositionally biased region" description="Basic residues" evidence="1">
    <location>
        <begin position="71"/>
        <end position="82"/>
    </location>
</feature>
<dbReference type="PANTHER" id="PTHR22684">
    <property type="entry name" value="NULP1-RELATED"/>
    <property type="match status" value="1"/>
</dbReference>
<protein>
    <recommendedName>
        <fullName evidence="4">DUF654-domain-containing protein</fullName>
    </recommendedName>
</protein>
<dbReference type="Pfam" id="PF04910">
    <property type="entry name" value="Tcf25"/>
    <property type="match status" value="1"/>
</dbReference>
<organism evidence="2 3">
    <name type="scientific">Agrocybe pediades</name>
    <dbReference type="NCBI Taxonomy" id="84607"/>
    <lineage>
        <taxon>Eukaryota</taxon>
        <taxon>Fungi</taxon>
        <taxon>Dikarya</taxon>
        <taxon>Basidiomycota</taxon>
        <taxon>Agaricomycotina</taxon>
        <taxon>Agaricomycetes</taxon>
        <taxon>Agaricomycetidae</taxon>
        <taxon>Agaricales</taxon>
        <taxon>Agaricineae</taxon>
        <taxon>Strophariaceae</taxon>
        <taxon>Agrocybe</taxon>
    </lineage>
</organism>
<proteinExistence type="predicted"/>
<name>A0A8H4QTL2_9AGAR</name>
<feature type="compositionally biased region" description="Acidic residues" evidence="1">
    <location>
        <begin position="27"/>
        <end position="37"/>
    </location>
</feature>
<dbReference type="AlphaFoldDB" id="A0A8H4QTL2"/>
<feature type="compositionally biased region" description="Basic and acidic residues" evidence="1">
    <location>
        <begin position="816"/>
        <end position="825"/>
    </location>
</feature>
<evidence type="ECO:0000256" key="1">
    <source>
        <dbReference type="SAM" id="MobiDB-lite"/>
    </source>
</evidence>
<dbReference type="GO" id="GO:1990112">
    <property type="term" value="C:RQC complex"/>
    <property type="evidence" value="ECO:0007669"/>
    <property type="project" value="TreeGrafter"/>
</dbReference>
<evidence type="ECO:0008006" key="4">
    <source>
        <dbReference type="Google" id="ProtNLM"/>
    </source>
</evidence>
<evidence type="ECO:0000313" key="3">
    <source>
        <dbReference type="Proteomes" id="UP000521872"/>
    </source>
</evidence>
<feature type="region of interest" description="Disordered" evidence="1">
    <location>
        <begin position="1"/>
        <end position="131"/>
    </location>
</feature>
<dbReference type="GO" id="GO:0072344">
    <property type="term" value="P:rescue of stalled ribosome"/>
    <property type="evidence" value="ECO:0007669"/>
    <property type="project" value="TreeGrafter"/>
</dbReference>
<feature type="region of interest" description="Disordered" evidence="1">
    <location>
        <begin position="797"/>
        <end position="825"/>
    </location>
</feature>
<accession>A0A8H4QTL2</accession>
<dbReference type="EMBL" id="JAACJL010000032">
    <property type="protein sequence ID" value="KAF4616132.1"/>
    <property type="molecule type" value="Genomic_DNA"/>
</dbReference>